<organism evidence="3 4">
    <name type="scientific">Thelonectria olida</name>
    <dbReference type="NCBI Taxonomy" id="1576542"/>
    <lineage>
        <taxon>Eukaryota</taxon>
        <taxon>Fungi</taxon>
        <taxon>Dikarya</taxon>
        <taxon>Ascomycota</taxon>
        <taxon>Pezizomycotina</taxon>
        <taxon>Sordariomycetes</taxon>
        <taxon>Hypocreomycetidae</taxon>
        <taxon>Hypocreales</taxon>
        <taxon>Nectriaceae</taxon>
        <taxon>Thelonectria</taxon>
    </lineage>
</organism>
<name>A0A9P8WCC4_9HYPO</name>
<proteinExistence type="predicted"/>
<feature type="region of interest" description="Disordered" evidence="1">
    <location>
        <begin position="67"/>
        <end position="86"/>
    </location>
</feature>
<feature type="compositionally biased region" description="Polar residues" evidence="1">
    <location>
        <begin position="67"/>
        <end position="76"/>
    </location>
</feature>
<dbReference type="AlphaFoldDB" id="A0A9P8WCC4"/>
<evidence type="ECO:0000313" key="4">
    <source>
        <dbReference type="Proteomes" id="UP000777438"/>
    </source>
</evidence>
<evidence type="ECO:0000256" key="2">
    <source>
        <dbReference type="SAM" id="Phobius"/>
    </source>
</evidence>
<dbReference type="EMBL" id="JAGPYM010000006">
    <property type="protein sequence ID" value="KAH6893111.1"/>
    <property type="molecule type" value="Genomic_DNA"/>
</dbReference>
<keyword evidence="2" id="KW-1133">Transmembrane helix</keyword>
<protein>
    <submittedName>
        <fullName evidence="3">Uncharacterized protein</fullName>
    </submittedName>
</protein>
<keyword evidence="4" id="KW-1185">Reference proteome</keyword>
<reference evidence="3 4" key="1">
    <citation type="journal article" date="2021" name="Nat. Commun.">
        <title>Genetic determinants of endophytism in the Arabidopsis root mycobiome.</title>
        <authorList>
            <person name="Mesny F."/>
            <person name="Miyauchi S."/>
            <person name="Thiergart T."/>
            <person name="Pickel B."/>
            <person name="Atanasova L."/>
            <person name="Karlsson M."/>
            <person name="Huettel B."/>
            <person name="Barry K.W."/>
            <person name="Haridas S."/>
            <person name="Chen C."/>
            <person name="Bauer D."/>
            <person name="Andreopoulos W."/>
            <person name="Pangilinan J."/>
            <person name="LaButti K."/>
            <person name="Riley R."/>
            <person name="Lipzen A."/>
            <person name="Clum A."/>
            <person name="Drula E."/>
            <person name="Henrissat B."/>
            <person name="Kohler A."/>
            <person name="Grigoriev I.V."/>
            <person name="Martin F.M."/>
            <person name="Hacquard S."/>
        </authorList>
    </citation>
    <scope>NUCLEOTIDE SEQUENCE [LARGE SCALE GENOMIC DNA]</scope>
    <source>
        <strain evidence="3 4">MPI-CAGE-CH-0241</strain>
    </source>
</reference>
<gene>
    <name evidence="3" type="ORF">B0T10DRAFT_481548</name>
</gene>
<feature type="transmembrane region" description="Helical" evidence="2">
    <location>
        <begin position="6"/>
        <end position="28"/>
    </location>
</feature>
<evidence type="ECO:0000313" key="3">
    <source>
        <dbReference type="EMBL" id="KAH6893111.1"/>
    </source>
</evidence>
<accession>A0A9P8WCC4</accession>
<keyword evidence="2" id="KW-0812">Transmembrane</keyword>
<dbReference type="Proteomes" id="UP000777438">
    <property type="component" value="Unassembled WGS sequence"/>
</dbReference>
<comment type="caution">
    <text evidence="3">The sequence shown here is derived from an EMBL/GenBank/DDBJ whole genome shotgun (WGS) entry which is preliminary data.</text>
</comment>
<keyword evidence="2" id="KW-0472">Membrane</keyword>
<evidence type="ECO:0000256" key="1">
    <source>
        <dbReference type="SAM" id="MobiDB-lite"/>
    </source>
</evidence>
<sequence>MSSMVFIYLFVYLNTLSSLRSVYVAVYFSDGFAPQTRPQHSNVITTNLGNLPSFFPHPFVPTKTVALSSPSNSQSIAAEPYPTSPV</sequence>